<gene>
    <name evidence="1" type="ORF">H3232_04995</name>
</gene>
<evidence type="ECO:0000313" key="1">
    <source>
        <dbReference type="EMBL" id="MBA5746561.1"/>
    </source>
</evidence>
<proteinExistence type="predicted"/>
<organism evidence="1 2">
    <name type="scientific">Aerococcus urinaeequi</name>
    <dbReference type="NCBI Taxonomy" id="51665"/>
    <lineage>
        <taxon>Bacteria</taxon>
        <taxon>Bacillati</taxon>
        <taxon>Bacillota</taxon>
        <taxon>Bacilli</taxon>
        <taxon>Lactobacillales</taxon>
        <taxon>Aerococcaceae</taxon>
        <taxon>Aerococcus</taxon>
    </lineage>
</organism>
<keyword evidence="2" id="KW-1185">Reference proteome</keyword>
<dbReference type="Proteomes" id="UP000540056">
    <property type="component" value="Unassembled WGS sequence"/>
</dbReference>
<evidence type="ECO:0000313" key="2">
    <source>
        <dbReference type="Proteomes" id="UP000540056"/>
    </source>
</evidence>
<accession>A0ABR5ZXU1</accession>
<protein>
    <submittedName>
        <fullName evidence="1">Integrase</fullName>
    </submittedName>
</protein>
<name>A0ABR5ZXU1_9LACT</name>
<comment type="caution">
    <text evidence="1">The sequence shown here is derived from an EMBL/GenBank/DDBJ whole genome shotgun (WGS) entry which is preliminary data.</text>
</comment>
<dbReference type="EMBL" id="JACGAN010000007">
    <property type="protein sequence ID" value="MBA5746561.1"/>
    <property type="molecule type" value="Genomic_DNA"/>
</dbReference>
<sequence length="66" mass="7840">MTKEYIAYRGDRPLGTGTIEELADRLGYTYKEMKYKSYPLTHIRDKGDRNAILLYEIEDDEDDNQF</sequence>
<reference evidence="1 2" key="1">
    <citation type="submission" date="2020-07" db="EMBL/GenBank/DDBJ databases">
        <title>Draft Genome Sequences of Lactobacillales Isolated from the International Space Station.</title>
        <authorList>
            <person name="Bharadwaj A.R."/>
            <person name="Singh N.K."/>
            <person name="Wood J.M."/>
            <person name="Debieu M."/>
            <person name="O'Hara N.B."/>
            <person name="Karouia F."/>
            <person name="Mason C.E."/>
            <person name="Venkateswaran K."/>
        </authorList>
    </citation>
    <scope>NUCLEOTIDE SEQUENCE [LARGE SCALE GENOMIC DNA]</scope>
    <source>
        <strain evidence="1 2">151250015-1-258-55</strain>
    </source>
</reference>
<dbReference type="RefSeq" id="WP_182023310.1">
    <property type="nucleotide sequence ID" value="NZ_JACGAM010000007.1"/>
</dbReference>